<protein>
    <submittedName>
        <fullName evidence="2">DUF3180 domain-containing protein</fullName>
    </submittedName>
</protein>
<feature type="transmembrane region" description="Helical" evidence="1">
    <location>
        <begin position="115"/>
        <end position="135"/>
    </location>
</feature>
<dbReference type="Proteomes" id="UP001268542">
    <property type="component" value="Unassembled WGS sequence"/>
</dbReference>
<keyword evidence="1" id="KW-0472">Membrane</keyword>
<evidence type="ECO:0000313" key="3">
    <source>
        <dbReference type="Proteomes" id="UP001268542"/>
    </source>
</evidence>
<dbReference type="EMBL" id="JAVYII010000008">
    <property type="protein sequence ID" value="MDT9594704.1"/>
    <property type="molecule type" value="Genomic_DNA"/>
</dbReference>
<accession>A0ABU3PZX9</accession>
<reference evidence="2 3" key="1">
    <citation type="submission" date="2023-08" db="EMBL/GenBank/DDBJ databases">
        <title>Nocardioides seae sp. nov., a bacterium isolated from a soil.</title>
        <authorList>
            <person name="Wang X."/>
        </authorList>
    </citation>
    <scope>NUCLEOTIDE SEQUENCE [LARGE SCALE GENOMIC DNA]</scope>
    <source>
        <strain evidence="2 3">YZH12</strain>
    </source>
</reference>
<comment type="caution">
    <text evidence="2">The sequence shown here is derived from an EMBL/GenBank/DDBJ whole genome shotgun (WGS) entry which is preliminary data.</text>
</comment>
<dbReference type="Pfam" id="PF11377">
    <property type="entry name" value="DUF3180"/>
    <property type="match status" value="1"/>
</dbReference>
<keyword evidence="1" id="KW-0812">Transmembrane</keyword>
<proteinExistence type="predicted"/>
<evidence type="ECO:0000313" key="2">
    <source>
        <dbReference type="EMBL" id="MDT9594704.1"/>
    </source>
</evidence>
<dbReference type="RefSeq" id="WP_315734719.1">
    <property type="nucleotide sequence ID" value="NZ_JAVYII010000008.1"/>
</dbReference>
<name>A0ABU3PZX9_9ACTN</name>
<feature type="transmembrane region" description="Helical" evidence="1">
    <location>
        <begin position="80"/>
        <end position="103"/>
    </location>
</feature>
<evidence type="ECO:0000256" key="1">
    <source>
        <dbReference type="SAM" id="Phobius"/>
    </source>
</evidence>
<sequence>MRPLGPGVLTGWLVVGLVGGWLVRRALGALDVAVPAVSWTQVLVLAFVAAVLAGTAYATRRSVERTRAELSADHAVNRLVLARASALVGALLLGGYAGHAVSWMGAASQVADERMLRALVAALAGAAVLVAALLLERACRVRSGPPAA</sequence>
<feature type="transmembrane region" description="Helical" evidence="1">
    <location>
        <begin position="38"/>
        <end position="59"/>
    </location>
</feature>
<gene>
    <name evidence="2" type="ORF">RDV89_16580</name>
</gene>
<keyword evidence="1" id="KW-1133">Transmembrane helix</keyword>
<keyword evidence="3" id="KW-1185">Reference proteome</keyword>
<organism evidence="2 3">
    <name type="scientific">Nocardioides imazamoxiresistens</name>
    <dbReference type="NCBI Taxonomy" id="3231893"/>
    <lineage>
        <taxon>Bacteria</taxon>
        <taxon>Bacillati</taxon>
        <taxon>Actinomycetota</taxon>
        <taxon>Actinomycetes</taxon>
        <taxon>Propionibacteriales</taxon>
        <taxon>Nocardioidaceae</taxon>
        <taxon>Nocardioides</taxon>
    </lineage>
</organism>
<dbReference type="InterPro" id="IPR021517">
    <property type="entry name" value="DUF3180"/>
</dbReference>